<sequence length="73" mass="7812">ASTEASKTRRGTSYGSPLSFPEKVDGGSTLSPRQSKKQKVDGGSTVAPPRNSKKSQVDGDDREECPQSETNDR</sequence>
<dbReference type="Gramene" id="Bo29951s010.1">
    <property type="protein sequence ID" value="Bo29951s010.1"/>
    <property type="gene ID" value="Bo29951s010"/>
</dbReference>
<dbReference type="Proteomes" id="UP000032141">
    <property type="component" value="Unassembled WGS sequence"/>
</dbReference>
<reference evidence="2" key="1">
    <citation type="journal article" date="2014" name="Genome Biol.">
        <title>Transcriptome and methylome profiling reveals relics of genome dominance in the mesopolyploid Brassica oleracea.</title>
        <authorList>
            <person name="Parkin I.A."/>
            <person name="Koh C."/>
            <person name="Tang H."/>
            <person name="Robinson S.J."/>
            <person name="Kagale S."/>
            <person name="Clarke W.E."/>
            <person name="Town C.D."/>
            <person name="Nixon J."/>
            <person name="Krishnakumar V."/>
            <person name="Bidwell S.L."/>
            <person name="Denoeud F."/>
            <person name="Belcram H."/>
            <person name="Links M.G."/>
            <person name="Just J."/>
            <person name="Clarke C."/>
            <person name="Bender T."/>
            <person name="Huebert T."/>
            <person name="Mason A.S."/>
            <person name="Pires J.C."/>
            <person name="Barker G."/>
            <person name="Moore J."/>
            <person name="Walley P.G."/>
            <person name="Manoli S."/>
            <person name="Batley J."/>
            <person name="Edwards D."/>
            <person name="Nelson M.N."/>
            <person name="Wang X."/>
            <person name="Paterson A.H."/>
            <person name="King G."/>
            <person name="Bancroft I."/>
            <person name="Chalhoub B."/>
            <person name="Sharpe A.G."/>
        </authorList>
    </citation>
    <scope>NUCLEOTIDE SEQUENCE [LARGE SCALE GENOMIC DNA]</scope>
    <source>
        <strain evidence="2">cv. TO1000</strain>
    </source>
</reference>
<evidence type="ECO:0000313" key="2">
    <source>
        <dbReference type="EnsemblPlants" id="Bo29951s010.1"/>
    </source>
</evidence>
<evidence type="ECO:0000313" key="3">
    <source>
        <dbReference type="Proteomes" id="UP000032141"/>
    </source>
</evidence>
<evidence type="ECO:0000256" key="1">
    <source>
        <dbReference type="SAM" id="MobiDB-lite"/>
    </source>
</evidence>
<dbReference type="AlphaFoldDB" id="A0A0D3AHA9"/>
<proteinExistence type="predicted"/>
<reference evidence="2" key="2">
    <citation type="submission" date="2015-06" db="UniProtKB">
        <authorList>
            <consortium name="EnsemblPlants"/>
        </authorList>
    </citation>
    <scope>IDENTIFICATION</scope>
</reference>
<feature type="compositionally biased region" description="Polar residues" evidence="1">
    <location>
        <begin position="1"/>
        <end position="16"/>
    </location>
</feature>
<accession>A0A0D3AHA9</accession>
<dbReference type="EnsemblPlants" id="Bo29951s010.1">
    <property type="protein sequence ID" value="Bo29951s010.1"/>
    <property type="gene ID" value="Bo29951s010"/>
</dbReference>
<feature type="region of interest" description="Disordered" evidence="1">
    <location>
        <begin position="1"/>
        <end position="73"/>
    </location>
</feature>
<dbReference type="eggNOG" id="ENOG502QS2B">
    <property type="taxonomic scope" value="Eukaryota"/>
</dbReference>
<keyword evidence="3" id="KW-1185">Reference proteome</keyword>
<dbReference type="HOGENOM" id="CLU_2712151_0_0_1"/>
<organism evidence="2 3">
    <name type="scientific">Brassica oleracea var. oleracea</name>
    <dbReference type="NCBI Taxonomy" id="109376"/>
    <lineage>
        <taxon>Eukaryota</taxon>
        <taxon>Viridiplantae</taxon>
        <taxon>Streptophyta</taxon>
        <taxon>Embryophyta</taxon>
        <taxon>Tracheophyta</taxon>
        <taxon>Spermatophyta</taxon>
        <taxon>Magnoliopsida</taxon>
        <taxon>eudicotyledons</taxon>
        <taxon>Gunneridae</taxon>
        <taxon>Pentapetalae</taxon>
        <taxon>rosids</taxon>
        <taxon>malvids</taxon>
        <taxon>Brassicales</taxon>
        <taxon>Brassicaceae</taxon>
        <taxon>Brassiceae</taxon>
        <taxon>Brassica</taxon>
    </lineage>
</organism>
<name>A0A0D3AHA9_BRAOL</name>
<protein>
    <submittedName>
        <fullName evidence="2">Uncharacterized protein</fullName>
    </submittedName>
</protein>